<dbReference type="InterPro" id="IPR032805">
    <property type="entry name" value="Wax_synthase_dom"/>
</dbReference>
<keyword evidence="7" id="KW-0479">Metal-binding</keyword>
<dbReference type="Gene3D" id="2.40.70.10">
    <property type="entry name" value="Acid Proteases"/>
    <property type="match status" value="1"/>
</dbReference>
<accession>A0ABR0T3M3</accession>
<feature type="transmembrane region" description="Helical" evidence="9">
    <location>
        <begin position="825"/>
        <end position="843"/>
    </location>
</feature>
<keyword evidence="4 9" id="KW-0812">Transmembrane</keyword>
<feature type="transmembrane region" description="Helical" evidence="9">
    <location>
        <begin position="707"/>
        <end position="730"/>
    </location>
</feature>
<evidence type="ECO:0000256" key="1">
    <source>
        <dbReference type="ARBA" id="ARBA00004141"/>
    </source>
</evidence>
<reference evidence="11 12" key="1">
    <citation type="submission" date="2024-01" db="EMBL/GenBank/DDBJ databases">
        <title>Complete genome of Cladobotryum mycophilum ATHUM6906.</title>
        <authorList>
            <person name="Christinaki A.C."/>
            <person name="Myridakis A.I."/>
            <person name="Kouvelis V.N."/>
        </authorList>
    </citation>
    <scope>NUCLEOTIDE SEQUENCE [LARGE SCALE GENOMIC DNA]</scope>
    <source>
        <strain evidence="11 12">ATHUM6906</strain>
    </source>
</reference>
<comment type="caution">
    <text evidence="11">The sequence shown here is derived from an EMBL/GenBank/DDBJ whole genome shotgun (WGS) entry which is preliminary data.</text>
</comment>
<evidence type="ECO:0000313" key="11">
    <source>
        <dbReference type="EMBL" id="KAK5999048.1"/>
    </source>
</evidence>
<comment type="subcellular location">
    <subcellularLocation>
        <location evidence="1">Membrane</location>
        <topology evidence="1">Multi-pass membrane protein</topology>
    </subcellularLocation>
</comment>
<evidence type="ECO:0000256" key="8">
    <source>
        <dbReference type="SAM" id="MobiDB-lite"/>
    </source>
</evidence>
<evidence type="ECO:0000256" key="2">
    <source>
        <dbReference type="ARBA" id="ARBA00007282"/>
    </source>
</evidence>
<keyword evidence="7" id="KW-0863">Zinc-finger</keyword>
<gene>
    <name evidence="11" type="ORF">PT974_01435</name>
</gene>
<feature type="transmembrane region" description="Helical" evidence="9">
    <location>
        <begin position="775"/>
        <end position="800"/>
    </location>
</feature>
<dbReference type="Proteomes" id="UP001338125">
    <property type="component" value="Unassembled WGS sequence"/>
</dbReference>
<feature type="region of interest" description="Disordered" evidence="8">
    <location>
        <begin position="260"/>
        <end position="284"/>
    </location>
</feature>
<feature type="domain" description="C2H2-type" evidence="10">
    <location>
        <begin position="412"/>
        <end position="440"/>
    </location>
</feature>
<evidence type="ECO:0000256" key="5">
    <source>
        <dbReference type="ARBA" id="ARBA00022989"/>
    </source>
</evidence>
<keyword evidence="12" id="KW-1185">Reference proteome</keyword>
<evidence type="ECO:0000313" key="12">
    <source>
        <dbReference type="Proteomes" id="UP001338125"/>
    </source>
</evidence>
<comment type="similarity">
    <text evidence="2">Belongs to the wax synthase family.</text>
</comment>
<dbReference type="PANTHER" id="PTHR31595">
    <property type="entry name" value="LONG-CHAIN-ALCOHOL O-FATTY-ACYLTRANSFERASE 3-RELATED"/>
    <property type="match status" value="1"/>
</dbReference>
<proteinExistence type="inferred from homology"/>
<name>A0ABR0T3M3_9HYPO</name>
<dbReference type="InterPro" id="IPR044851">
    <property type="entry name" value="Wax_synthase"/>
</dbReference>
<dbReference type="Pfam" id="PF13813">
    <property type="entry name" value="MBOAT_2"/>
    <property type="match status" value="1"/>
</dbReference>
<dbReference type="PANTHER" id="PTHR31595:SF27">
    <property type="entry name" value="WAX SYNTHASE DOMAIN-CONTAINING PROTEIN-RELATED"/>
    <property type="match status" value="1"/>
</dbReference>
<dbReference type="PROSITE" id="PS50157">
    <property type="entry name" value="ZINC_FINGER_C2H2_2"/>
    <property type="match status" value="1"/>
</dbReference>
<evidence type="ECO:0000256" key="6">
    <source>
        <dbReference type="ARBA" id="ARBA00023136"/>
    </source>
</evidence>
<evidence type="ECO:0000256" key="3">
    <source>
        <dbReference type="ARBA" id="ARBA00022679"/>
    </source>
</evidence>
<keyword evidence="7" id="KW-0862">Zinc</keyword>
<evidence type="ECO:0000256" key="7">
    <source>
        <dbReference type="PROSITE-ProRule" id="PRU00042"/>
    </source>
</evidence>
<dbReference type="InterPro" id="IPR013087">
    <property type="entry name" value="Znf_C2H2_type"/>
</dbReference>
<protein>
    <submittedName>
        <fullName evidence="11">Acetyltransferase TRI7</fullName>
    </submittedName>
</protein>
<sequence length="845" mass="94048">MSHPDSGSDQNIISLEMVNRLGLEIQESDREQRHFSLANGKTVESIGQISAPCSFVAGNLSDASGLECIFHVFSSLTVSVIMGMEFLHQTETLTKHTNRLMKGTIHKSKRFKEKDLSDLGDILYAAWKHFASRDFVRFGGFKIEPAYELVEFADGSVGCTSGVIRAPFAVGSMSDARGFLPRCEAIDVEFYVLDGLKTDILIGHRTIEDIDIFCLHNEAFIPTVPGLGESDVSIIRHIGTMERLASKALRKLKNKILKTPSTVQSRDAEHSSASPPTWVDDQRENARREVARAEIAKLTGAARLTAEEEEAARVLEYEKKQGRDPEPAADRLSTLAEPAIIPGDDDSVPAPPTPCLPNDGKPHPPSVLYYRPVKGGLRSKTGKRFMKEKKKGKEKEKKQITKHRLIHEFSDYQCPFCDHKFSSSPYLEGHVRVYHVDIEKDDPELLKALAADDPETKIPLRILWVPGYIFTAHQLLLVLSTISTSVTLSSIATGLSSIVMLQCFNCLVVSAHDAQALQGVVYHPSASFPTKVWSTIFLFFNLRGVKTPWKVKEPNKFPQFYKLEAGKTESQGQAGPSKGWFIFRQLLVIAWHYVFMDIYETAGRETPPNATPEQWAGRVAIGLAWLGPARAVLDFYYRLLGLALVVPGFIAVDAWPPLFGRAADLYTLRGFWGSYWHQWCRLPLTSMSNYVARDVLRLPRPSLVERYINLFIVFFFSGLVHLVVDGYMAIPPSESGALQYFPAAALGIMLEDGVQGLWRRISGASSRKESKGQGVLLWHRLVGYVWVAFWMILTTPWYIFPVTRINPVDNWCIPGGVVSRLGMPGAQGLLAVGGLVLVFGIGGEI</sequence>
<dbReference type="EMBL" id="JAVFKD010000001">
    <property type="protein sequence ID" value="KAK5999048.1"/>
    <property type="molecule type" value="Genomic_DNA"/>
</dbReference>
<dbReference type="InterPro" id="IPR021109">
    <property type="entry name" value="Peptidase_aspartic_dom_sf"/>
</dbReference>
<organism evidence="11 12">
    <name type="scientific">Cladobotryum mycophilum</name>
    <dbReference type="NCBI Taxonomy" id="491253"/>
    <lineage>
        <taxon>Eukaryota</taxon>
        <taxon>Fungi</taxon>
        <taxon>Dikarya</taxon>
        <taxon>Ascomycota</taxon>
        <taxon>Pezizomycotina</taxon>
        <taxon>Sordariomycetes</taxon>
        <taxon>Hypocreomycetidae</taxon>
        <taxon>Hypocreales</taxon>
        <taxon>Hypocreaceae</taxon>
        <taxon>Cladobotryum</taxon>
    </lineage>
</organism>
<dbReference type="CDD" id="cd00303">
    <property type="entry name" value="retropepsin_like"/>
    <property type="match status" value="1"/>
</dbReference>
<feature type="compositionally biased region" description="Polar residues" evidence="8">
    <location>
        <begin position="260"/>
        <end position="275"/>
    </location>
</feature>
<evidence type="ECO:0000256" key="4">
    <source>
        <dbReference type="ARBA" id="ARBA00022692"/>
    </source>
</evidence>
<keyword evidence="5 9" id="KW-1133">Transmembrane helix</keyword>
<dbReference type="PROSITE" id="PS00028">
    <property type="entry name" value="ZINC_FINGER_C2H2_1"/>
    <property type="match status" value="1"/>
</dbReference>
<evidence type="ECO:0000259" key="10">
    <source>
        <dbReference type="PROSITE" id="PS50157"/>
    </source>
</evidence>
<feature type="transmembrane region" description="Helical" evidence="9">
    <location>
        <begin position="635"/>
        <end position="655"/>
    </location>
</feature>
<dbReference type="SMART" id="SM00355">
    <property type="entry name" value="ZnF_C2H2"/>
    <property type="match status" value="1"/>
</dbReference>
<evidence type="ECO:0000256" key="9">
    <source>
        <dbReference type="SAM" id="Phobius"/>
    </source>
</evidence>
<keyword evidence="3" id="KW-0808">Transferase</keyword>
<keyword evidence="6 9" id="KW-0472">Membrane</keyword>